<protein>
    <recommendedName>
        <fullName evidence="5">NADH dehydrogenase [ubiquinone] 1 beta subcomplex subunit 9</fullName>
    </recommendedName>
    <alternativeName>
        <fullName evidence="14">Complex I-B22</fullName>
    </alternativeName>
    <alternativeName>
        <fullName evidence="15">NADH-ubiquinone oxidoreductase B22 subunit</fullName>
    </alternativeName>
</protein>
<evidence type="ECO:0000256" key="7">
    <source>
        <dbReference type="ARBA" id="ARBA00022553"/>
    </source>
</evidence>
<reference evidence="19" key="2">
    <citation type="submission" date="2025-04" db="UniProtKB">
        <authorList>
            <consortium name="RefSeq"/>
        </authorList>
    </citation>
    <scope>IDENTIFICATION</scope>
    <source>
        <tissue evidence="19">Whole body</tissue>
    </source>
</reference>
<comment type="function">
    <text evidence="1">Accessory subunit of the mitochondrial membrane respiratory chain NADH dehydrogenase (Complex I), that is believed to be not involved in catalysis. Complex I functions in the transfer of electrons from NADH to the respiratory chain. The immediate electron acceptor for the enzyme is believed to be ubiquinone.</text>
</comment>
<keyword evidence="18" id="KW-1185">Reference proteome</keyword>
<feature type="domain" description="Complex 1 LYR protein" evidence="16">
    <location>
        <begin position="13"/>
        <end position="71"/>
    </location>
</feature>
<evidence type="ECO:0000256" key="15">
    <source>
        <dbReference type="ARBA" id="ARBA00032528"/>
    </source>
</evidence>
<evidence type="ECO:0000256" key="4">
    <source>
        <dbReference type="ARBA" id="ARBA00011790"/>
    </source>
</evidence>
<dbReference type="GO" id="GO:0006120">
    <property type="term" value="P:mitochondrial electron transport, NADH to ubiquinone"/>
    <property type="evidence" value="ECO:0007669"/>
    <property type="project" value="InterPro"/>
</dbReference>
<keyword evidence="10" id="KW-0249">Electron transport</keyword>
<evidence type="ECO:0000313" key="19">
    <source>
        <dbReference type="RefSeq" id="XP_025425186.1"/>
    </source>
</evidence>
<evidence type="ECO:0000256" key="11">
    <source>
        <dbReference type="ARBA" id="ARBA00022990"/>
    </source>
</evidence>
<keyword evidence="13" id="KW-0472">Membrane</keyword>
<reference evidence="17" key="1">
    <citation type="submission" date="2018-04" db="EMBL/GenBank/DDBJ databases">
        <title>Transcriptome assembly of Sipha flava.</title>
        <authorList>
            <person name="Scully E.D."/>
            <person name="Geib S.M."/>
            <person name="Palmer N.A."/>
            <person name="Koch K."/>
            <person name="Bradshaw J."/>
            <person name="Heng-Moss T."/>
            <person name="Sarath G."/>
        </authorList>
    </citation>
    <scope>NUCLEOTIDE SEQUENCE</scope>
</reference>
<dbReference type="EMBL" id="GGMS01014234">
    <property type="protein sequence ID" value="MBY83437.1"/>
    <property type="molecule type" value="Transcribed_RNA"/>
</dbReference>
<sequence length="144" mass="17683">MSYIPYEIITHKRQVCSLYKKACRTIEDWYHYRPLMRINIVRLRKRFDDNKNIIDVPLAKELLQKGQHELWANQHYYPHQFPSSPGGTAFERDVFPPDWVLDSWHPLEKAQYPKYFAKREERKKEYIALWEKRWGKPFIPHDEH</sequence>
<keyword evidence="11" id="KW-0007">Acetylation</keyword>
<evidence type="ECO:0000256" key="10">
    <source>
        <dbReference type="ARBA" id="ARBA00022982"/>
    </source>
</evidence>
<proteinExistence type="inferred from homology"/>
<dbReference type="PANTHER" id="PTHR12868:SF0">
    <property type="entry name" value="NADH DEHYDROGENASE [UBIQUINONE] 1 BETA SUBCOMPLEX SUBUNIT 9"/>
    <property type="match status" value="1"/>
</dbReference>
<evidence type="ECO:0000256" key="9">
    <source>
        <dbReference type="ARBA" id="ARBA00022792"/>
    </source>
</evidence>
<accession>A0A2S2R086</accession>
<dbReference type="Pfam" id="PF05347">
    <property type="entry name" value="Complex1_LYR"/>
    <property type="match status" value="1"/>
</dbReference>
<evidence type="ECO:0000256" key="2">
    <source>
        <dbReference type="ARBA" id="ARBA00004443"/>
    </source>
</evidence>
<keyword evidence="8" id="KW-0679">Respiratory chain</keyword>
<dbReference type="OrthoDB" id="13598at2759"/>
<evidence type="ECO:0000256" key="5">
    <source>
        <dbReference type="ARBA" id="ARBA00018684"/>
    </source>
</evidence>
<keyword evidence="9" id="KW-0999">Mitochondrion inner membrane</keyword>
<evidence type="ECO:0000256" key="6">
    <source>
        <dbReference type="ARBA" id="ARBA00022448"/>
    </source>
</evidence>
<dbReference type="CDD" id="cd20263">
    <property type="entry name" value="Complex1_LYR_NDUFB9_LYRM3"/>
    <property type="match status" value="1"/>
</dbReference>
<dbReference type="PANTHER" id="PTHR12868">
    <property type="entry name" value="NADH-UBIQUINONE OXIDOREDUCTASE B22 SUBUNIT"/>
    <property type="match status" value="1"/>
</dbReference>
<evidence type="ECO:0000256" key="1">
    <source>
        <dbReference type="ARBA" id="ARBA00002920"/>
    </source>
</evidence>
<evidence type="ECO:0000256" key="13">
    <source>
        <dbReference type="ARBA" id="ARBA00023136"/>
    </source>
</evidence>
<evidence type="ECO:0000259" key="16">
    <source>
        <dbReference type="Pfam" id="PF05347"/>
    </source>
</evidence>
<dbReference type="GO" id="GO:0005743">
    <property type="term" value="C:mitochondrial inner membrane"/>
    <property type="evidence" value="ECO:0007669"/>
    <property type="project" value="UniProtKB-SubCell"/>
</dbReference>
<comment type="subcellular location">
    <subcellularLocation>
        <location evidence="2">Mitochondrion inner membrane</location>
        <topology evidence="2">Peripheral membrane protein</topology>
        <orientation evidence="2">Matrix side</orientation>
    </subcellularLocation>
</comment>
<evidence type="ECO:0000256" key="14">
    <source>
        <dbReference type="ARBA" id="ARBA00030192"/>
    </source>
</evidence>
<evidence type="ECO:0000313" key="18">
    <source>
        <dbReference type="Proteomes" id="UP000694846"/>
    </source>
</evidence>
<evidence type="ECO:0000313" key="17">
    <source>
        <dbReference type="EMBL" id="MBY83437.1"/>
    </source>
</evidence>
<keyword evidence="6" id="KW-0813">Transport</keyword>
<evidence type="ECO:0000256" key="8">
    <source>
        <dbReference type="ARBA" id="ARBA00022660"/>
    </source>
</evidence>
<keyword evidence="12" id="KW-0496">Mitochondrion</keyword>
<dbReference type="Proteomes" id="UP000694846">
    <property type="component" value="Unplaced"/>
</dbReference>
<dbReference type="InterPro" id="IPR008011">
    <property type="entry name" value="Complex1_LYR_dom"/>
</dbReference>
<evidence type="ECO:0000256" key="12">
    <source>
        <dbReference type="ARBA" id="ARBA00023128"/>
    </source>
</evidence>
<dbReference type="InterPro" id="IPR033034">
    <property type="entry name" value="NDUFB9"/>
</dbReference>
<evidence type="ECO:0000256" key="3">
    <source>
        <dbReference type="ARBA" id="ARBA00009508"/>
    </source>
</evidence>
<dbReference type="RefSeq" id="XP_025425186.1">
    <property type="nucleotide sequence ID" value="XM_025569401.1"/>
</dbReference>
<dbReference type="AlphaFoldDB" id="A0A2S2R086"/>
<comment type="subunit">
    <text evidence="4">Mammalian complex I is composed of 45 different subunits.</text>
</comment>
<name>A0A2S2R086_9HEMI</name>
<keyword evidence="7" id="KW-0597">Phosphoprotein</keyword>
<comment type="similarity">
    <text evidence="3">Belongs to the complex I LYR family.</text>
</comment>
<gene>
    <name evidence="17" type="primary">Ndufb9</name>
    <name evidence="19" type="synonym">LOC112694058</name>
    <name evidence="17" type="ORF">g.145414</name>
</gene>
<organism evidence="17">
    <name type="scientific">Sipha flava</name>
    <name type="common">yellow sugarcane aphid</name>
    <dbReference type="NCBI Taxonomy" id="143950"/>
    <lineage>
        <taxon>Eukaryota</taxon>
        <taxon>Metazoa</taxon>
        <taxon>Ecdysozoa</taxon>
        <taxon>Arthropoda</taxon>
        <taxon>Hexapoda</taxon>
        <taxon>Insecta</taxon>
        <taxon>Pterygota</taxon>
        <taxon>Neoptera</taxon>
        <taxon>Paraneoptera</taxon>
        <taxon>Hemiptera</taxon>
        <taxon>Sternorrhyncha</taxon>
        <taxon>Aphidomorpha</taxon>
        <taxon>Aphidoidea</taxon>
        <taxon>Aphididae</taxon>
        <taxon>Sipha</taxon>
    </lineage>
</organism>
<dbReference type="InterPro" id="IPR045292">
    <property type="entry name" value="Complex1_LYR_NDUFB9_LYRM3"/>
</dbReference>